<dbReference type="SUPFAM" id="SSF52374">
    <property type="entry name" value="Nucleotidylyl transferase"/>
    <property type="match status" value="1"/>
</dbReference>
<evidence type="ECO:0000256" key="6">
    <source>
        <dbReference type="ARBA" id="ARBA00022884"/>
    </source>
</evidence>
<evidence type="ECO:0000313" key="14">
    <source>
        <dbReference type="Proteomes" id="UP000034140"/>
    </source>
</evidence>
<reference evidence="13 14" key="1">
    <citation type="journal article" date="2015" name="Nature">
        <title>rRNA introns, odd ribosomes, and small enigmatic genomes across a large radiation of phyla.</title>
        <authorList>
            <person name="Brown C.T."/>
            <person name="Hug L.A."/>
            <person name="Thomas B.C."/>
            <person name="Sharon I."/>
            <person name="Castelle C.J."/>
            <person name="Singh A."/>
            <person name="Wilkins M.J."/>
            <person name="Williams K.H."/>
            <person name="Banfield J.F."/>
        </authorList>
    </citation>
    <scope>NUCLEOTIDE SEQUENCE [LARGE SCALE GENOMIC DNA]</scope>
</reference>
<protein>
    <recommendedName>
        <fullName evidence="2 10">Tyrosine--tRNA ligase</fullName>
        <ecNumber evidence="2 10">6.1.1.1</ecNumber>
    </recommendedName>
</protein>
<dbReference type="PANTHER" id="PTHR11766:SF1">
    <property type="entry name" value="TYROSINE--TRNA LIGASE"/>
    <property type="match status" value="1"/>
</dbReference>
<keyword evidence="6 11" id="KW-0694">RNA-binding</keyword>
<dbReference type="PATRIC" id="fig|1619090.3.peg.180"/>
<dbReference type="EC" id="6.1.1.1" evidence="2 10"/>
<keyword evidence="7" id="KW-0648">Protein biosynthesis</keyword>
<evidence type="ECO:0000256" key="8">
    <source>
        <dbReference type="ARBA" id="ARBA00023146"/>
    </source>
</evidence>
<dbReference type="PROSITE" id="PS50889">
    <property type="entry name" value="S4"/>
    <property type="match status" value="1"/>
</dbReference>
<dbReference type="Pfam" id="PF04607">
    <property type="entry name" value="RelA_SpoT"/>
    <property type="match status" value="1"/>
</dbReference>
<evidence type="ECO:0000256" key="11">
    <source>
        <dbReference type="PROSITE-ProRule" id="PRU00182"/>
    </source>
</evidence>
<keyword evidence="8" id="KW-0030">Aminoacyl-tRNA synthetase</keyword>
<dbReference type="Pfam" id="PF02824">
    <property type="entry name" value="TGS"/>
    <property type="match status" value="1"/>
</dbReference>
<evidence type="ECO:0000256" key="10">
    <source>
        <dbReference type="NCBIfam" id="TIGR00234"/>
    </source>
</evidence>
<proteinExistence type="inferred from homology"/>
<dbReference type="Gene3D" id="1.10.3210.10">
    <property type="entry name" value="Hypothetical protein af1432"/>
    <property type="match status" value="1"/>
</dbReference>
<keyword evidence="4" id="KW-0547">Nucleotide-binding</keyword>
<dbReference type="InterPro" id="IPR033655">
    <property type="entry name" value="TGS_RelA/SpoT"/>
</dbReference>
<dbReference type="InterPro" id="IPR043519">
    <property type="entry name" value="NT_sf"/>
</dbReference>
<dbReference type="PANTHER" id="PTHR11766">
    <property type="entry name" value="TYROSYL-TRNA SYNTHETASE"/>
    <property type="match status" value="1"/>
</dbReference>
<dbReference type="Pfam" id="PF00579">
    <property type="entry name" value="tRNA-synt_1b"/>
    <property type="match status" value="1"/>
</dbReference>
<evidence type="ECO:0000259" key="12">
    <source>
        <dbReference type="PROSITE" id="PS51880"/>
    </source>
</evidence>
<dbReference type="GO" id="GO:0004831">
    <property type="term" value="F:tyrosine-tRNA ligase activity"/>
    <property type="evidence" value="ECO:0007669"/>
    <property type="project" value="UniProtKB-UniRule"/>
</dbReference>
<dbReference type="NCBIfam" id="TIGR00234">
    <property type="entry name" value="tyrS"/>
    <property type="match status" value="1"/>
</dbReference>
<dbReference type="GO" id="GO:0003723">
    <property type="term" value="F:RNA binding"/>
    <property type="evidence" value="ECO:0007669"/>
    <property type="project" value="UniProtKB-KW"/>
</dbReference>
<dbReference type="CDD" id="cd00805">
    <property type="entry name" value="TyrRS_core"/>
    <property type="match status" value="1"/>
</dbReference>
<dbReference type="CDD" id="cd00165">
    <property type="entry name" value="S4"/>
    <property type="match status" value="1"/>
</dbReference>
<comment type="similarity">
    <text evidence="1">Belongs to the RelA/SpoT family.</text>
</comment>
<dbReference type="SUPFAM" id="SSF55174">
    <property type="entry name" value="Alpha-L RNA-binding motif"/>
    <property type="match status" value="1"/>
</dbReference>
<evidence type="ECO:0000256" key="2">
    <source>
        <dbReference type="ARBA" id="ARBA00013160"/>
    </source>
</evidence>
<evidence type="ECO:0000256" key="3">
    <source>
        <dbReference type="ARBA" id="ARBA00022598"/>
    </source>
</evidence>
<dbReference type="Gene3D" id="3.30.460.10">
    <property type="entry name" value="Beta Polymerase, domain 2"/>
    <property type="match status" value="1"/>
</dbReference>
<accession>A0A0G0DET0</accession>
<dbReference type="Pfam" id="PF13328">
    <property type="entry name" value="HD_4"/>
    <property type="match status" value="1"/>
</dbReference>
<dbReference type="PROSITE" id="PS51880">
    <property type="entry name" value="TGS"/>
    <property type="match status" value="1"/>
</dbReference>
<evidence type="ECO:0000313" key="13">
    <source>
        <dbReference type="EMBL" id="KKP92799.1"/>
    </source>
</evidence>
<evidence type="ECO:0000256" key="9">
    <source>
        <dbReference type="ARBA" id="ARBA00048248"/>
    </source>
</evidence>
<dbReference type="SUPFAM" id="SSF81271">
    <property type="entry name" value="TGS-like"/>
    <property type="match status" value="1"/>
</dbReference>
<dbReference type="GO" id="GO:0006437">
    <property type="term" value="P:tyrosyl-tRNA aminoacylation"/>
    <property type="evidence" value="ECO:0007669"/>
    <property type="project" value="UniProtKB-UniRule"/>
</dbReference>
<dbReference type="InterPro" id="IPR012675">
    <property type="entry name" value="Beta-grasp_dom_sf"/>
</dbReference>
<dbReference type="InterPro" id="IPR002305">
    <property type="entry name" value="aa-tRNA-synth_Ic"/>
</dbReference>
<name>A0A0G0DET0_9BACT</name>
<dbReference type="Gene3D" id="3.40.50.620">
    <property type="entry name" value="HUPs"/>
    <property type="match status" value="1"/>
</dbReference>
<dbReference type="InterPro" id="IPR014729">
    <property type="entry name" value="Rossmann-like_a/b/a_fold"/>
</dbReference>
<dbReference type="Gene3D" id="1.10.240.10">
    <property type="entry name" value="Tyrosyl-Transfer RNA Synthetase"/>
    <property type="match status" value="1"/>
</dbReference>
<keyword evidence="5" id="KW-0067">ATP-binding</keyword>
<keyword evidence="3 13" id="KW-0436">Ligase</keyword>
<sequence>MTTVKTDPKIIQRILEKGVEQILPSKDALKEKLLSGKRLNIYQGFDPTGETLHIGHSVGMRKLEDFRKLGHHVIFLIGDFTARIGDPTDKAATRKMLTKEDVANNMKKYVEQASHIIDMKNEENPVEVMYNSTWLEKLNFGDIVNLASEFTVQQLLKRDMFKKRMEADKPIHLNEFLYPLMQGYDSVMMDIDIEVGGNDQLFNMLSGRDMVMNHLNKEKLVLSGKLLEDPNGDKMGKTTGNMIRMDDKSEDVYGKVMGFTDGMILIGFEILTIATLEELDDYKKRLESGENPMVLKKELALRVTEEITSKEEAQKAQQYFQEVFQNKEDSENIQEIKVNKAVFQIGELLVTIGFAGSKSIARRLVDQGAVKINNEKISDWDSKIDINSYPSVLLKVGKQLCHITVKARQQKILQNSPQKFKDEIFKVMISISSLDFKMQKHLLGTALIIAELGFDTTTIIAALLHDANKDAEQSQEVQNIVKEVRVIEATTKNEDTKDEIITKYILNHSKDLRAVIIKIASVLDKVRNPDSVNEGYKKIYFRQAQTIYSEIAELLDLGSLKTEIDERAFQLTMPVEFQAIDERYEANNIDDKLLKKYLSFLKFKTEGLEVEIYGRIKSKYSVYNKLKKYEKEWKSPNIKSLFDLIGIRCLTKNIDDSFKILEILMDYGELNTDHFHDYISNPKPNGYQAIHSMVKFEHISPLEIEIQILTDSMHYTNTYGQASHIAYKASKSRYANPTDKYSWIEEVHKGIEMNKSNREDIENTPIEVNLFPEDIFAFTPKGEIIPLSKGDTALDFAYRIHSQIGNSAVGVKINGKAAGLGQTLETGDMVEIKTQKDKAHQSMGALQHVNSQSSKARILKTILKHQKN</sequence>
<evidence type="ECO:0000256" key="4">
    <source>
        <dbReference type="ARBA" id="ARBA00022741"/>
    </source>
</evidence>
<dbReference type="FunFam" id="3.10.20.30:FF:000002">
    <property type="entry name" value="GTP pyrophosphokinase (RelA/SpoT)"/>
    <property type="match status" value="1"/>
</dbReference>
<dbReference type="Gene3D" id="3.10.290.10">
    <property type="entry name" value="RNA-binding S4 domain"/>
    <property type="match status" value="1"/>
</dbReference>
<dbReference type="EMBL" id="LBRE01000005">
    <property type="protein sequence ID" value="KKP92799.1"/>
    <property type="molecule type" value="Genomic_DNA"/>
</dbReference>
<dbReference type="PROSITE" id="PS00178">
    <property type="entry name" value="AA_TRNA_LIGASE_I"/>
    <property type="match status" value="1"/>
</dbReference>
<dbReference type="InterPro" id="IPR036986">
    <property type="entry name" value="S4_RNA-bd_sf"/>
</dbReference>
<dbReference type="InterPro" id="IPR054608">
    <property type="entry name" value="SYY-like_C"/>
</dbReference>
<dbReference type="Pfam" id="PF22421">
    <property type="entry name" value="SYY_C-terminal"/>
    <property type="match status" value="1"/>
</dbReference>
<dbReference type="CDD" id="cd01668">
    <property type="entry name" value="TGS_RSH"/>
    <property type="match status" value="1"/>
</dbReference>
<dbReference type="Gene3D" id="3.10.20.30">
    <property type="match status" value="1"/>
</dbReference>
<dbReference type="GO" id="GO:0005829">
    <property type="term" value="C:cytosol"/>
    <property type="evidence" value="ECO:0007669"/>
    <property type="project" value="TreeGrafter"/>
</dbReference>
<feature type="domain" description="TGS" evidence="12">
    <location>
        <begin position="771"/>
        <end position="834"/>
    </location>
</feature>
<dbReference type="InterPro" id="IPR004095">
    <property type="entry name" value="TGS"/>
</dbReference>
<dbReference type="InterPro" id="IPR024088">
    <property type="entry name" value="Tyr-tRNA-ligase_bac-type"/>
</dbReference>
<dbReference type="InterPro" id="IPR001412">
    <property type="entry name" value="aa-tRNA-synth_I_CS"/>
</dbReference>
<dbReference type="SUPFAM" id="SSF109604">
    <property type="entry name" value="HD-domain/PDEase-like"/>
    <property type="match status" value="1"/>
</dbReference>
<evidence type="ECO:0000256" key="1">
    <source>
        <dbReference type="ARBA" id="ARBA00007476"/>
    </source>
</evidence>
<dbReference type="CDD" id="cd05399">
    <property type="entry name" value="NT_Rel-Spo_like"/>
    <property type="match status" value="1"/>
</dbReference>
<dbReference type="InterPro" id="IPR002307">
    <property type="entry name" value="Tyr-tRNA-ligase"/>
</dbReference>
<dbReference type="SUPFAM" id="SSF81301">
    <property type="entry name" value="Nucleotidyltransferase"/>
    <property type="match status" value="1"/>
</dbReference>
<evidence type="ECO:0000256" key="5">
    <source>
        <dbReference type="ARBA" id="ARBA00022840"/>
    </source>
</evidence>
<gene>
    <name evidence="13" type="ORF">UR96_C0005G0038</name>
</gene>
<dbReference type="SMART" id="SM00954">
    <property type="entry name" value="RelA_SpoT"/>
    <property type="match status" value="1"/>
</dbReference>
<dbReference type="InterPro" id="IPR012676">
    <property type="entry name" value="TGS-like"/>
</dbReference>
<dbReference type="Proteomes" id="UP000034140">
    <property type="component" value="Unassembled WGS sequence"/>
</dbReference>
<evidence type="ECO:0000256" key="7">
    <source>
        <dbReference type="ARBA" id="ARBA00022917"/>
    </source>
</evidence>
<comment type="catalytic activity">
    <reaction evidence="9">
        <text>tRNA(Tyr) + L-tyrosine + ATP = L-tyrosyl-tRNA(Tyr) + AMP + diphosphate + H(+)</text>
        <dbReference type="Rhea" id="RHEA:10220"/>
        <dbReference type="Rhea" id="RHEA-COMP:9706"/>
        <dbReference type="Rhea" id="RHEA-COMP:9707"/>
        <dbReference type="ChEBI" id="CHEBI:15378"/>
        <dbReference type="ChEBI" id="CHEBI:30616"/>
        <dbReference type="ChEBI" id="CHEBI:33019"/>
        <dbReference type="ChEBI" id="CHEBI:58315"/>
        <dbReference type="ChEBI" id="CHEBI:78442"/>
        <dbReference type="ChEBI" id="CHEBI:78536"/>
        <dbReference type="ChEBI" id="CHEBI:456215"/>
        <dbReference type="EC" id="6.1.1.1"/>
    </reaction>
</comment>
<dbReference type="GO" id="GO:0015969">
    <property type="term" value="P:guanosine tetraphosphate metabolic process"/>
    <property type="evidence" value="ECO:0007669"/>
    <property type="project" value="InterPro"/>
</dbReference>
<dbReference type="AlphaFoldDB" id="A0A0G0DET0"/>
<dbReference type="PRINTS" id="PR01040">
    <property type="entry name" value="TRNASYNTHTYR"/>
</dbReference>
<organism evidence="13 14">
    <name type="scientific">candidate division WS6 bacterium GW2011_GWC1_36_11</name>
    <dbReference type="NCBI Taxonomy" id="1619090"/>
    <lineage>
        <taxon>Bacteria</taxon>
        <taxon>Candidatus Dojkabacteria</taxon>
    </lineage>
</organism>
<comment type="caution">
    <text evidence="13">The sequence shown here is derived from an EMBL/GenBank/DDBJ whole genome shotgun (WGS) entry which is preliminary data.</text>
</comment>
<dbReference type="GO" id="GO:0005524">
    <property type="term" value="F:ATP binding"/>
    <property type="evidence" value="ECO:0007669"/>
    <property type="project" value="UniProtKB-KW"/>
</dbReference>
<dbReference type="InterPro" id="IPR007685">
    <property type="entry name" value="RelA_SpoT"/>
</dbReference>